<feature type="active site" description="Tele-AMP-histidine intermediate" evidence="1">
    <location>
        <position position="104"/>
    </location>
</feature>
<comment type="caution">
    <text evidence="5">The sequence shown here is derived from an EMBL/GenBank/DDBJ whole genome shotgun (WGS) entry which is preliminary data.</text>
</comment>
<proteinExistence type="predicted"/>
<feature type="domain" description="HIT" evidence="4">
    <location>
        <begin position="10"/>
        <end position="118"/>
    </location>
</feature>
<dbReference type="GO" id="GO:0003824">
    <property type="term" value="F:catalytic activity"/>
    <property type="evidence" value="ECO:0007669"/>
    <property type="project" value="InterPro"/>
</dbReference>
<dbReference type="Pfam" id="PF01230">
    <property type="entry name" value="HIT"/>
    <property type="match status" value="1"/>
</dbReference>
<dbReference type="PANTHER" id="PTHR46648:SF1">
    <property type="entry name" value="ADENOSINE 5'-MONOPHOSPHORAMIDASE HNT1"/>
    <property type="match status" value="1"/>
</dbReference>
<evidence type="ECO:0000256" key="1">
    <source>
        <dbReference type="PIRSR" id="PIRSR601310-1"/>
    </source>
</evidence>
<dbReference type="PROSITE" id="PS51084">
    <property type="entry name" value="HIT_2"/>
    <property type="match status" value="1"/>
</dbReference>
<accession>A0A841GZM5</accession>
<protein>
    <submittedName>
        <fullName evidence="5">Histidine triad (HIT) family protein</fullName>
    </submittedName>
</protein>
<evidence type="ECO:0000313" key="6">
    <source>
        <dbReference type="Proteomes" id="UP000582837"/>
    </source>
</evidence>
<gene>
    <name evidence="5" type="ORF">HNQ61_002844</name>
</gene>
<evidence type="ECO:0000259" key="4">
    <source>
        <dbReference type="PROSITE" id="PS51084"/>
    </source>
</evidence>
<dbReference type="InterPro" id="IPR011146">
    <property type="entry name" value="HIT-like"/>
</dbReference>
<dbReference type="PANTHER" id="PTHR46648">
    <property type="entry name" value="HIT FAMILY PROTEIN 1"/>
    <property type="match status" value="1"/>
</dbReference>
<evidence type="ECO:0000256" key="2">
    <source>
        <dbReference type="PIRSR" id="PIRSR601310-3"/>
    </source>
</evidence>
<dbReference type="Proteomes" id="UP000582837">
    <property type="component" value="Unassembled WGS sequence"/>
</dbReference>
<dbReference type="GO" id="GO:0009117">
    <property type="term" value="P:nucleotide metabolic process"/>
    <property type="evidence" value="ECO:0007669"/>
    <property type="project" value="TreeGrafter"/>
</dbReference>
<dbReference type="InterPro" id="IPR001310">
    <property type="entry name" value="Histidine_triad_HIT"/>
</dbReference>
<name>A0A841GZM5_9BACT</name>
<dbReference type="EMBL" id="JACHIA010000007">
    <property type="protein sequence ID" value="MBB6071220.1"/>
    <property type="molecule type" value="Genomic_DNA"/>
</dbReference>
<keyword evidence="6" id="KW-1185">Reference proteome</keyword>
<evidence type="ECO:0000313" key="5">
    <source>
        <dbReference type="EMBL" id="MBB6071220.1"/>
    </source>
</evidence>
<sequence>MDPNDNPTCVFCRIIGGDEMVSIIHEDDDIIAFLDVQPLHPGHVLVVPKQHHKNLFYVPEELATRTFAVAKRILPGLRRATGCRAVNIFSPNGADGGQDVFHFHVHLIPVPKDAPFPLQLPDPNAEVPSRSQLDVMATHVVRSIHDTDAETHAASQAEAATA</sequence>
<feature type="short sequence motif" description="Histidine triad motif" evidence="2 3">
    <location>
        <begin position="102"/>
        <end position="106"/>
    </location>
</feature>
<dbReference type="Gene3D" id="3.30.428.10">
    <property type="entry name" value="HIT-like"/>
    <property type="match status" value="1"/>
</dbReference>
<dbReference type="InterPro" id="IPR036265">
    <property type="entry name" value="HIT-like_sf"/>
</dbReference>
<dbReference type="RefSeq" id="WP_170033920.1">
    <property type="nucleotide sequence ID" value="NZ_JABDTL010000001.1"/>
</dbReference>
<dbReference type="PRINTS" id="PR00332">
    <property type="entry name" value="HISTRIAD"/>
</dbReference>
<evidence type="ECO:0000256" key="3">
    <source>
        <dbReference type="PROSITE-ProRule" id="PRU00464"/>
    </source>
</evidence>
<dbReference type="SUPFAM" id="SSF54197">
    <property type="entry name" value="HIT-like"/>
    <property type="match status" value="1"/>
</dbReference>
<reference evidence="5 6" key="1">
    <citation type="submission" date="2020-08" db="EMBL/GenBank/DDBJ databases">
        <title>Genomic Encyclopedia of Type Strains, Phase IV (KMG-IV): sequencing the most valuable type-strain genomes for metagenomic binning, comparative biology and taxonomic classification.</title>
        <authorList>
            <person name="Goeker M."/>
        </authorList>
    </citation>
    <scope>NUCLEOTIDE SEQUENCE [LARGE SCALE GENOMIC DNA]</scope>
    <source>
        <strain evidence="5 6">DSM 29007</strain>
    </source>
</reference>
<organism evidence="5 6">
    <name type="scientific">Longimicrobium terrae</name>
    <dbReference type="NCBI Taxonomy" id="1639882"/>
    <lineage>
        <taxon>Bacteria</taxon>
        <taxon>Pseudomonadati</taxon>
        <taxon>Gemmatimonadota</taxon>
        <taxon>Longimicrobiia</taxon>
        <taxon>Longimicrobiales</taxon>
        <taxon>Longimicrobiaceae</taxon>
        <taxon>Longimicrobium</taxon>
    </lineage>
</organism>
<dbReference type="AlphaFoldDB" id="A0A841GZM5"/>